<keyword evidence="2 8" id="KW-1003">Cell membrane</keyword>
<evidence type="ECO:0000256" key="3">
    <source>
        <dbReference type="ARBA" id="ARBA00022692"/>
    </source>
</evidence>
<keyword evidence="7 8" id="KW-0472">Membrane</keyword>
<keyword evidence="5 8" id="KW-0573">Peptidoglycan synthesis</keyword>
<dbReference type="Proteomes" id="UP000657931">
    <property type="component" value="Unassembled WGS sequence"/>
</dbReference>
<feature type="transmembrane region" description="Helical" evidence="8">
    <location>
        <begin position="268"/>
        <end position="287"/>
    </location>
</feature>
<comment type="caution">
    <text evidence="10">The sequence shown here is derived from an EMBL/GenBank/DDBJ whole genome shotgun (WGS) entry which is preliminary data.</text>
</comment>
<evidence type="ECO:0000313" key="11">
    <source>
        <dbReference type="Proteomes" id="UP000657931"/>
    </source>
</evidence>
<evidence type="ECO:0000256" key="1">
    <source>
        <dbReference type="ARBA" id="ARBA00004651"/>
    </source>
</evidence>
<dbReference type="PIRSF" id="PIRSF002869">
    <property type="entry name" value="MviN"/>
    <property type="match status" value="1"/>
</dbReference>
<dbReference type="InterPro" id="IPR004268">
    <property type="entry name" value="MurJ"/>
</dbReference>
<proteinExistence type="inferred from homology"/>
<evidence type="ECO:0000256" key="4">
    <source>
        <dbReference type="ARBA" id="ARBA00022960"/>
    </source>
</evidence>
<keyword evidence="4 8" id="KW-0133">Cell shape</keyword>
<dbReference type="EMBL" id="JACSQT010000003">
    <property type="protein sequence ID" value="MBD7937189.1"/>
    <property type="molecule type" value="Genomic_DNA"/>
</dbReference>
<feature type="transmembrane region" description="Helical" evidence="8">
    <location>
        <begin position="182"/>
        <end position="204"/>
    </location>
</feature>
<gene>
    <name evidence="8 10" type="primary">murJ</name>
    <name evidence="10" type="ORF">H9655_09105</name>
</gene>
<feature type="transmembrane region" description="Helical" evidence="8">
    <location>
        <begin position="225"/>
        <end position="246"/>
    </location>
</feature>
<feature type="transmembrane region" description="Helical" evidence="8">
    <location>
        <begin position="299"/>
        <end position="323"/>
    </location>
</feature>
<comment type="pathway">
    <text evidence="8">Cell wall biogenesis; peptidoglycan biosynthesis.</text>
</comment>
<comment type="function">
    <text evidence="8 9">Involved in peptidoglycan biosynthesis. Transports lipid-linked peptidoglycan precursors from the inner to the outer leaflet of the cytoplasmic membrane.</text>
</comment>
<feature type="transmembrane region" description="Helical" evidence="8">
    <location>
        <begin position="378"/>
        <end position="397"/>
    </location>
</feature>
<evidence type="ECO:0000256" key="9">
    <source>
        <dbReference type="PIRNR" id="PIRNR002869"/>
    </source>
</evidence>
<evidence type="ECO:0000256" key="2">
    <source>
        <dbReference type="ARBA" id="ARBA00022475"/>
    </source>
</evidence>
<evidence type="ECO:0000256" key="7">
    <source>
        <dbReference type="ARBA" id="ARBA00023136"/>
    </source>
</evidence>
<dbReference type="InterPro" id="IPR051050">
    <property type="entry name" value="Lipid_II_flippase_MurJ/MviN"/>
</dbReference>
<keyword evidence="3 8" id="KW-0812">Transmembrane</keyword>
<dbReference type="CDD" id="cd13123">
    <property type="entry name" value="MATE_MurJ_like"/>
    <property type="match status" value="1"/>
</dbReference>
<evidence type="ECO:0000256" key="5">
    <source>
        <dbReference type="ARBA" id="ARBA00022984"/>
    </source>
</evidence>
<feature type="transmembrane region" description="Helical" evidence="8">
    <location>
        <begin position="47"/>
        <end position="70"/>
    </location>
</feature>
<dbReference type="PANTHER" id="PTHR47019:SF1">
    <property type="entry name" value="LIPID II FLIPPASE MURJ"/>
    <property type="match status" value="1"/>
</dbReference>
<accession>A0ABR8QNR8</accession>
<reference evidence="10 11" key="1">
    <citation type="submission" date="2020-08" db="EMBL/GenBank/DDBJ databases">
        <title>A Genomic Blueprint of the Chicken Gut Microbiome.</title>
        <authorList>
            <person name="Gilroy R."/>
            <person name="Ravi A."/>
            <person name="Getino M."/>
            <person name="Pursley I."/>
            <person name="Horton D.L."/>
            <person name="Alikhan N.-F."/>
            <person name="Baker D."/>
            <person name="Gharbi K."/>
            <person name="Hall N."/>
            <person name="Watson M."/>
            <person name="Adriaenssens E.M."/>
            <person name="Foster-Nyarko E."/>
            <person name="Jarju S."/>
            <person name="Secka A."/>
            <person name="Antonio M."/>
            <person name="Oren A."/>
            <person name="Chaudhuri R."/>
            <person name="La Ragione R.M."/>
            <person name="Hildebrand F."/>
            <person name="Pallen M.J."/>
        </authorList>
    </citation>
    <scope>NUCLEOTIDE SEQUENCE [LARGE SCALE GENOMIC DNA]</scope>
    <source>
        <strain evidence="10 11">Sa5YUA1</strain>
    </source>
</reference>
<evidence type="ECO:0000256" key="6">
    <source>
        <dbReference type="ARBA" id="ARBA00022989"/>
    </source>
</evidence>
<dbReference type="PANTHER" id="PTHR47019">
    <property type="entry name" value="LIPID II FLIPPASE MURJ"/>
    <property type="match status" value="1"/>
</dbReference>
<dbReference type="PRINTS" id="PR01806">
    <property type="entry name" value="VIRFACTRMVIN"/>
</dbReference>
<dbReference type="RefSeq" id="WP_191813171.1">
    <property type="nucleotide sequence ID" value="NZ_JACSQT010000003.1"/>
</dbReference>
<evidence type="ECO:0000313" key="10">
    <source>
        <dbReference type="EMBL" id="MBD7937189.1"/>
    </source>
</evidence>
<name>A0ABR8QNR8_9BACI</name>
<keyword evidence="6 8" id="KW-1133">Transmembrane helix</keyword>
<dbReference type="Pfam" id="PF03023">
    <property type="entry name" value="MurJ"/>
    <property type="match status" value="1"/>
</dbReference>
<dbReference type="HAMAP" id="MF_02078">
    <property type="entry name" value="MurJ_MviN"/>
    <property type="match status" value="1"/>
</dbReference>
<feature type="transmembrane region" description="Helical" evidence="8">
    <location>
        <begin position="155"/>
        <end position="176"/>
    </location>
</feature>
<keyword evidence="8 9" id="KW-0961">Cell wall biogenesis/degradation</keyword>
<feature type="transmembrane region" description="Helical" evidence="8">
    <location>
        <begin position="82"/>
        <end position="110"/>
    </location>
</feature>
<evidence type="ECO:0000256" key="8">
    <source>
        <dbReference type="HAMAP-Rule" id="MF_02078"/>
    </source>
</evidence>
<keyword evidence="8 9" id="KW-0813">Transport</keyword>
<feature type="transmembrane region" description="Helical" evidence="8">
    <location>
        <begin position="470"/>
        <end position="492"/>
    </location>
</feature>
<comment type="similarity">
    <text evidence="8 9">Belongs to the MurJ/MviN family.</text>
</comment>
<comment type="subcellular location">
    <subcellularLocation>
        <location evidence="1 8">Cell membrane</location>
        <topology evidence="1 8">Multi-pass membrane protein</topology>
    </subcellularLocation>
</comment>
<feature type="transmembrane region" description="Helical" evidence="8">
    <location>
        <begin position="446"/>
        <end position="464"/>
    </location>
</feature>
<feature type="transmembrane region" description="Helical" evidence="8">
    <location>
        <begin position="122"/>
        <end position="143"/>
    </location>
</feature>
<protein>
    <recommendedName>
        <fullName evidence="8">Probable lipid II flippase MurJ</fullName>
    </recommendedName>
</protein>
<sequence>MKKQLIQAAGLITGIAIISKVLGFVRELLMASYFGTSTVADAYFVASIIPVLLFSAVGMSITTGIIPLYAELKKRHSLEARNVVGVLTTLFLIVALVITIIAILITPIVTQWMAPGFTKEQWHVTNVLTIIMLPSFCFYVLSAVSTGILEYEKEFAPPAMGAIPQNILIIISIVVLSQFYGIYGVAIATLLGAISQFLVQYPFIKKYKVIRLNFHFKTYSPFIKRTFFSFMPLIMTSIAFQFNTVIDRFFASGLVDGSVSALNYANKLMFLPLSIILLSFITVLFPSIIDTAAENKKELIPLIISGMTIISLVGIPISAVMLIESRTLIEVAYERGAFNTEATRLTTIAFFFYTIGMIAIALKEFLNRSFIALQNEKMTMIAALVSIIVNIIFSLILTPLMGIGGVALATSISMVSQTVVLLYFLRKDLGIPRQEMKELLFSQGKVLAMFLLVTGVLFGLHKLYHTYLPALLSLSVTTIIAIIATILVATLLRISEMEKFAEWTRTLKRRT</sequence>
<feature type="transmembrane region" description="Helical" evidence="8">
    <location>
        <begin position="343"/>
        <end position="366"/>
    </location>
</feature>
<feature type="transmembrane region" description="Helical" evidence="8">
    <location>
        <begin position="403"/>
        <end position="425"/>
    </location>
</feature>
<dbReference type="NCBIfam" id="TIGR01695">
    <property type="entry name" value="murJ_mviN"/>
    <property type="match status" value="1"/>
</dbReference>
<keyword evidence="11" id="KW-1185">Reference proteome</keyword>
<organism evidence="10 11">
    <name type="scientific">Cytobacillus stercorigallinarum</name>
    <dbReference type="NCBI Taxonomy" id="2762240"/>
    <lineage>
        <taxon>Bacteria</taxon>
        <taxon>Bacillati</taxon>
        <taxon>Bacillota</taxon>
        <taxon>Bacilli</taxon>
        <taxon>Bacillales</taxon>
        <taxon>Bacillaceae</taxon>
        <taxon>Cytobacillus</taxon>
    </lineage>
</organism>